<dbReference type="RefSeq" id="WP_013608217.1">
    <property type="nucleotide sequence ID" value="NC_015152.1"/>
</dbReference>
<sequence length="87" mass="9964">MDVKCVRILRAYEDSNDTEKAIYVDEAARYALIKKWGDSVMVRGRRDVKGVVIKALKELDQDGFIARANQALIDELFIEYGEEVLLI</sequence>
<evidence type="ECO:0000313" key="2">
    <source>
        <dbReference type="Proteomes" id="UP000008466"/>
    </source>
</evidence>
<proteinExistence type="predicted"/>
<dbReference type="AlphaFoldDB" id="F0RT67"/>
<name>F0RT67_SPHGB</name>
<dbReference type="EMBL" id="CP002541">
    <property type="protein sequence ID" value="ADY14372.1"/>
    <property type="molecule type" value="Genomic_DNA"/>
</dbReference>
<dbReference type="HOGENOM" id="CLU_2481668_0_0_12"/>
<protein>
    <submittedName>
        <fullName evidence="1">Uncharacterized protein</fullName>
    </submittedName>
</protein>
<accession>F0RT67</accession>
<evidence type="ECO:0000313" key="1">
    <source>
        <dbReference type="EMBL" id="ADY14372.1"/>
    </source>
</evidence>
<dbReference type="Proteomes" id="UP000008466">
    <property type="component" value="Chromosome"/>
</dbReference>
<reference evidence="2" key="1">
    <citation type="submission" date="2011-02" db="EMBL/GenBank/DDBJ databases">
        <title>Complete sequence of Spirochaeta sp. Buddy.</title>
        <authorList>
            <person name="Lucas S."/>
            <person name="Copeland A."/>
            <person name="Lapidus A."/>
            <person name="Cheng J.-F."/>
            <person name="Goodwin L."/>
            <person name="Pitluck S."/>
            <person name="Zeytun A."/>
            <person name="Detter J.C."/>
            <person name="Han C."/>
            <person name="Tapia R."/>
            <person name="Land M."/>
            <person name="Hauser L."/>
            <person name="Kyrpides N."/>
            <person name="Ivanova N."/>
            <person name="Mikhailova N."/>
            <person name="Pagani I."/>
            <person name="Ritalahti K.M."/>
            <person name="Loeffler F.E."/>
            <person name="Woyke T."/>
        </authorList>
    </citation>
    <scope>NUCLEOTIDE SEQUENCE [LARGE SCALE GENOMIC DNA]</scope>
    <source>
        <strain evidence="2">ATCC BAA-1886 / DSM 22777 / Buddy</strain>
    </source>
</reference>
<dbReference type="KEGG" id="sbu:SpiBuddy_2561"/>
<dbReference type="STRING" id="158189.SpiBuddy_2561"/>
<keyword evidence="2" id="KW-1185">Reference proteome</keyword>
<organism evidence="1 2">
    <name type="scientific">Sphaerochaeta globosa (strain ATCC BAA-1886 / DSM 22777 / Buddy)</name>
    <name type="common">Spirochaeta sp. (strain Buddy)</name>
    <dbReference type="NCBI Taxonomy" id="158189"/>
    <lineage>
        <taxon>Bacteria</taxon>
        <taxon>Pseudomonadati</taxon>
        <taxon>Spirochaetota</taxon>
        <taxon>Spirochaetia</taxon>
        <taxon>Spirochaetales</taxon>
        <taxon>Sphaerochaetaceae</taxon>
        <taxon>Sphaerochaeta</taxon>
    </lineage>
</organism>
<dbReference type="eggNOG" id="ENOG50349KC">
    <property type="taxonomic scope" value="Bacteria"/>
</dbReference>
<gene>
    <name evidence="1" type="ordered locus">SpiBuddy_2561</name>
</gene>